<evidence type="ECO:0000256" key="3">
    <source>
        <dbReference type="ARBA" id="ARBA00022490"/>
    </source>
</evidence>
<comment type="subcellular location">
    <subcellularLocation>
        <location evidence="1">Cytoplasm</location>
    </subcellularLocation>
</comment>
<dbReference type="InterPro" id="IPR050249">
    <property type="entry name" value="Pseudomonas-type_ThrB"/>
</dbReference>
<dbReference type="OrthoDB" id="9973935at2759"/>
<comment type="catalytic activity">
    <reaction evidence="6">
        <text>(5R)-5-hydroxy-L-lysine + GTP = (5R)-5-phosphooxy-L-lysine + GDP + H(+)</text>
        <dbReference type="Rhea" id="RHEA:19049"/>
        <dbReference type="ChEBI" id="CHEBI:15378"/>
        <dbReference type="ChEBI" id="CHEBI:37565"/>
        <dbReference type="ChEBI" id="CHEBI:57882"/>
        <dbReference type="ChEBI" id="CHEBI:58189"/>
        <dbReference type="ChEBI" id="CHEBI:58357"/>
        <dbReference type="EC" id="2.7.1.81"/>
    </reaction>
</comment>
<proteinExistence type="inferred from homology"/>
<gene>
    <name evidence="12" type="ORF">MCOR_8786</name>
</gene>
<evidence type="ECO:0000256" key="4">
    <source>
        <dbReference type="ARBA" id="ARBA00022679"/>
    </source>
</evidence>
<protein>
    <recommendedName>
        <fullName evidence="9">Hydroxylysine kinase</fullName>
        <ecNumber evidence="8">2.7.1.81</ecNumber>
    </recommendedName>
</protein>
<feature type="transmembrane region" description="Helical" evidence="10">
    <location>
        <begin position="106"/>
        <end position="126"/>
    </location>
</feature>
<dbReference type="InterPro" id="IPR011009">
    <property type="entry name" value="Kinase-like_dom_sf"/>
</dbReference>
<evidence type="ECO:0000256" key="5">
    <source>
        <dbReference type="ARBA" id="ARBA00022777"/>
    </source>
</evidence>
<dbReference type="EMBL" id="CACVKT020001609">
    <property type="protein sequence ID" value="CAC5369666.1"/>
    <property type="molecule type" value="Genomic_DNA"/>
</dbReference>
<dbReference type="Pfam" id="PF01636">
    <property type="entry name" value="APH"/>
    <property type="match status" value="1"/>
</dbReference>
<dbReference type="Proteomes" id="UP000507470">
    <property type="component" value="Unassembled WGS sequence"/>
</dbReference>
<keyword evidence="10" id="KW-0472">Membrane</keyword>
<dbReference type="AlphaFoldDB" id="A0A6J8AKP5"/>
<reference evidence="12 13" key="1">
    <citation type="submission" date="2020-06" db="EMBL/GenBank/DDBJ databases">
        <authorList>
            <person name="Li R."/>
            <person name="Bekaert M."/>
        </authorList>
    </citation>
    <scope>NUCLEOTIDE SEQUENCE [LARGE SCALE GENOMIC DNA]</scope>
    <source>
        <strain evidence="13">wild</strain>
    </source>
</reference>
<dbReference type="EC" id="2.7.1.81" evidence="8"/>
<dbReference type="GO" id="GO:0005737">
    <property type="term" value="C:cytoplasm"/>
    <property type="evidence" value="ECO:0007669"/>
    <property type="project" value="UniProtKB-SubCell"/>
</dbReference>
<dbReference type="SUPFAM" id="SSF56112">
    <property type="entry name" value="Protein kinase-like (PK-like)"/>
    <property type="match status" value="1"/>
</dbReference>
<evidence type="ECO:0000259" key="11">
    <source>
        <dbReference type="Pfam" id="PF01636"/>
    </source>
</evidence>
<keyword evidence="10" id="KW-0812">Transmembrane</keyword>
<evidence type="ECO:0000256" key="6">
    <source>
        <dbReference type="ARBA" id="ARBA00036820"/>
    </source>
</evidence>
<dbReference type="Gene3D" id="3.90.1200.10">
    <property type="match status" value="1"/>
</dbReference>
<evidence type="ECO:0000256" key="1">
    <source>
        <dbReference type="ARBA" id="ARBA00004496"/>
    </source>
</evidence>
<comment type="similarity">
    <text evidence="2">Belongs to the aminoglycoside phosphotransferase family.</text>
</comment>
<dbReference type="PANTHER" id="PTHR21064">
    <property type="entry name" value="AMINOGLYCOSIDE PHOSPHOTRANSFERASE DOMAIN-CONTAINING PROTEIN-RELATED"/>
    <property type="match status" value="1"/>
</dbReference>
<sequence length="374" mass="43257">MDVQKDKQPSAADMISLLETNIVCTVSHIEELQAYEGRNFYLRIVKSEQDQCDYIGNLTEFVVKVTKCEEMRESKWKSLKKILNCLLHCGFTSTKLLSTYKMEKNGIVYLVLLLNYIPGSPLMYHWSKLDKTMVIKQMGEMVANLHNTLQTLDPSLFAEEKDEENAWVLENASVMLDYLIAIKDEKEREIIDSIIKQFIYLMEQNGEHFKKGIIHGDLHEMNLIVNWKDGQLQPHCHSSGNHTVKDLFGIIDFSSMCVSCYIYEVGQIICDFMVSTCPDNCYSVAVTFLSGYLKCRNLNQHELSILFISIMTTLCQYYVIREHKFHGQTNNEYATLGAKKAYHLIMAYHNMTDIFMSNLSKFLQNDFNIDLKNS</sequence>
<evidence type="ECO:0000256" key="8">
    <source>
        <dbReference type="ARBA" id="ARBA00038873"/>
    </source>
</evidence>
<accession>A0A6J8AKP5</accession>
<feature type="domain" description="Aminoglycoside phosphotransferase" evidence="11">
    <location>
        <begin position="109"/>
        <end position="266"/>
    </location>
</feature>
<dbReference type="InterPro" id="IPR002575">
    <property type="entry name" value="Aminoglycoside_PTrfase"/>
</dbReference>
<keyword evidence="10" id="KW-1133">Transmembrane helix</keyword>
<evidence type="ECO:0000313" key="12">
    <source>
        <dbReference type="EMBL" id="CAC5369666.1"/>
    </source>
</evidence>
<keyword evidence="4 12" id="KW-0808">Transferase</keyword>
<dbReference type="PANTHER" id="PTHR21064:SF1">
    <property type="entry name" value="HYDROXYLYSINE KINASE"/>
    <property type="match status" value="1"/>
</dbReference>
<evidence type="ECO:0000256" key="2">
    <source>
        <dbReference type="ARBA" id="ARBA00006219"/>
    </source>
</evidence>
<evidence type="ECO:0000256" key="9">
    <source>
        <dbReference type="ARBA" id="ARBA00040505"/>
    </source>
</evidence>
<evidence type="ECO:0000313" key="13">
    <source>
        <dbReference type="Proteomes" id="UP000507470"/>
    </source>
</evidence>
<evidence type="ECO:0000256" key="10">
    <source>
        <dbReference type="SAM" id="Phobius"/>
    </source>
</evidence>
<evidence type="ECO:0000256" key="7">
    <source>
        <dbReference type="ARBA" id="ARBA00037368"/>
    </source>
</evidence>
<organism evidence="12 13">
    <name type="scientific">Mytilus coruscus</name>
    <name type="common">Sea mussel</name>
    <dbReference type="NCBI Taxonomy" id="42192"/>
    <lineage>
        <taxon>Eukaryota</taxon>
        <taxon>Metazoa</taxon>
        <taxon>Spiralia</taxon>
        <taxon>Lophotrochozoa</taxon>
        <taxon>Mollusca</taxon>
        <taxon>Bivalvia</taxon>
        <taxon>Autobranchia</taxon>
        <taxon>Pteriomorphia</taxon>
        <taxon>Mytilida</taxon>
        <taxon>Mytiloidea</taxon>
        <taxon>Mytilidae</taxon>
        <taxon>Mytilinae</taxon>
        <taxon>Mytilus</taxon>
    </lineage>
</organism>
<keyword evidence="5" id="KW-0418">Kinase</keyword>
<comment type="function">
    <text evidence="7">Catalyzes the GTP-dependent phosphorylation of 5-hydroxy-L-lysine.</text>
</comment>
<dbReference type="GO" id="GO:0047992">
    <property type="term" value="F:hydroxylysine kinase activity"/>
    <property type="evidence" value="ECO:0007669"/>
    <property type="project" value="UniProtKB-EC"/>
</dbReference>
<name>A0A6J8AKP5_MYTCO</name>
<keyword evidence="13" id="KW-1185">Reference proteome</keyword>
<keyword evidence="3" id="KW-0963">Cytoplasm</keyword>